<accession>A0A420VC94</accession>
<sequence length="155" mass="17506">MIFARSGRASPPGRFTASPSRGSWHERMFPLKSRENAMAASTRAGGVFRIWENRTGIALKTAENPGTLNMQKDTQNRKLRKNRRRTVRKAPESVLHAISQEPFLRLKFGSRAKSPGNGMSRRPRKAAGGAERTARRPRRSVSSRESWPPRRLDQA</sequence>
<evidence type="ECO:0000256" key="1">
    <source>
        <dbReference type="SAM" id="MobiDB-lite"/>
    </source>
</evidence>
<keyword evidence="3" id="KW-1185">Reference proteome</keyword>
<reference evidence="2 3" key="1">
    <citation type="submission" date="2013-12" db="EMBL/GenBank/DDBJ databases">
        <title>Genome and proteome characterization of Caldibacillus debilis GB1 derived from a cellulolytic aero-tolerant co-culture.</title>
        <authorList>
            <person name="Wushke S.T."/>
            <person name="Zhang X."/>
            <person name="Fristensky B."/>
            <person name="Wilkins J.A."/>
            <person name="Levin D.B."/>
            <person name="Sparling R."/>
        </authorList>
    </citation>
    <scope>NUCLEOTIDE SEQUENCE [LARGE SCALE GENOMIC DNA]</scope>
    <source>
        <strain evidence="2 3">GB1</strain>
    </source>
</reference>
<proteinExistence type="predicted"/>
<feature type="region of interest" description="Disordered" evidence="1">
    <location>
        <begin position="106"/>
        <end position="155"/>
    </location>
</feature>
<name>A0A420VC94_9BACI</name>
<feature type="compositionally biased region" description="Basic residues" evidence="1">
    <location>
        <begin position="77"/>
        <end position="88"/>
    </location>
</feature>
<dbReference type="EMBL" id="AZRV01000046">
    <property type="protein sequence ID" value="RKO61146.1"/>
    <property type="molecule type" value="Genomic_DNA"/>
</dbReference>
<feature type="compositionally biased region" description="Polar residues" evidence="1">
    <location>
        <begin position="64"/>
        <end position="73"/>
    </location>
</feature>
<evidence type="ECO:0000313" key="3">
    <source>
        <dbReference type="Proteomes" id="UP000286235"/>
    </source>
</evidence>
<evidence type="ECO:0000313" key="2">
    <source>
        <dbReference type="EMBL" id="RKO61146.1"/>
    </source>
</evidence>
<dbReference type="AlphaFoldDB" id="A0A420VC94"/>
<organism evidence="2 3">
    <name type="scientific">Caldibacillus debilis GB1</name>
    <dbReference type="NCBI Taxonomy" id="1339248"/>
    <lineage>
        <taxon>Bacteria</taxon>
        <taxon>Bacillati</taxon>
        <taxon>Bacillota</taxon>
        <taxon>Bacilli</taxon>
        <taxon>Bacillales</taxon>
        <taxon>Bacillaceae</taxon>
        <taxon>Caldibacillus</taxon>
    </lineage>
</organism>
<dbReference type="Proteomes" id="UP000286235">
    <property type="component" value="Unassembled WGS sequence"/>
</dbReference>
<feature type="region of interest" description="Disordered" evidence="1">
    <location>
        <begin position="1"/>
        <end position="21"/>
    </location>
</feature>
<protein>
    <submittedName>
        <fullName evidence="2">Uncharacterized protein</fullName>
    </submittedName>
</protein>
<feature type="region of interest" description="Disordered" evidence="1">
    <location>
        <begin position="64"/>
        <end position="92"/>
    </location>
</feature>
<comment type="caution">
    <text evidence="2">The sequence shown here is derived from an EMBL/GenBank/DDBJ whole genome shotgun (WGS) entry which is preliminary data.</text>
</comment>
<gene>
    <name evidence="2" type="ORF">Cdeb_01769</name>
</gene>